<dbReference type="RefSeq" id="XP_018666240.1">
    <property type="nucleotide sequence ID" value="XM_018800775.1"/>
</dbReference>
<reference evidence="8 9" key="1">
    <citation type="journal article" date="2016" name="Genome Announc.">
        <title>Draft Whole-Genome Sequence of Trichoderma gamsii T6085, a Promising Biocontrol Agent of Fusarium Head Blight on Wheat.</title>
        <authorList>
            <person name="Baroncelli R."/>
            <person name="Zapparata A."/>
            <person name="Piaggeschi G."/>
            <person name="Sarrocco S."/>
            <person name="Vannacci G."/>
        </authorList>
    </citation>
    <scope>NUCLEOTIDE SEQUENCE [LARGE SCALE GENOMIC DNA]</scope>
    <source>
        <strain evidence="8 9">T6085</strain>
    </source>
</reference>
<evidence type="ECO:0000259" key="7">
    <source>
        <dbReference type="PROSITE" id="PS50850"/>
    </source>
</evidence>
<dbReference type="PANTHER" id="PTHR23501:SF199">
    <property type="entry name" value="MFS EFFLUX TRANSPORTER INPD-RELATED"/>
    <property type="match status" value="1"/>
</dbReference>
<feature type="transmembrane region" description="Helical" evidence="6">
    <location>
        <begin position="223"/>
        <end position="246"/>
    </location>
</feature>
<keyword evidence="4 6" id="KW-0472">Membrane</keyword>
<gene>
    <name evidence="8" type="ORF">TGAM01_v208824</name>
</gene>
<dbReference type="GO" id="GO:0022857">
    <property type="term" value="F:transmembrane transporter activity"/>
    <property type="evidence" value="ECO:0007669"/>
    <property type="project" value="InterPro"/>
</dbReference>
<feature type="transmembrane region" description="Helical" evidence="6">
    <location>
        <begin position="482"/>
        <end position="504"/>
    </location>
</feature>
<keyword evidence="2 6" id="KW-0812">Transmembrane</keyword>
<dbReference type="Gene3D" id="1.20.1720.10">
    <property type="entry name" value="Multidrug resistance protein D"/>
    <property type="match status" value="1"/>
</dbReference>
<feature type="region of interest" description="Disordered" evidence="5">
    <location>
        <begin position="25"/>
        <end position="58"/>
    </location>
</feature>
<proteinExistence type="predicted"/>
<dbReference type="AlphaFoldDB" id="A0A2P4ZDJ6"/>
<feature type="transmembrane region" description="Helical" evidence="6">
    <location>
        <begin position="428"/>
        <end position="445"/>
    </location>
</feature>
<evidence type="ECO:0000256" key="4">
    <source>
        <dbReference type="ARBA" id="ARBA00023136"/>
    </source>
</evidence>
<accession>A0A2P4ZDJ6</accession>
<comment type="caution">
    <text evidence="8">The sequence shown here is derived from an EMBL/GenBank/DDBJ whole genome shotgun (WGS) entry which is preliminary data.</text>
</comment>
<evidence type="ECO:0000256" key="3">
    <source>
        <dbReference type="ARBA" id="ARBA00022989"/>
    </source>
</evidence>
<feature type="compositionally biased region" description="Basic and acidic residues" evidence="5">
    <location>
        <begin position="45"/>
        <end position="55"/>
    </location>
</feature>
<feature type="transmembrane region" description="Helical" evidence="6">
    <location>
        <begin position="401"/>
        <end position="422"/>
    </location>
</feature>
<evidence type="ECO:0000313" key="8">
    <source>
        <dbReference type="EMBL" id="PON22341.1"/>
    </source>
</evidence>
<dbReference type="SUPFAM" id="SSF103473">
    <property type="entry name" value="MFS general substrate transporter"/>
    <property type="match status" value="2"/>
</dbReference>
<feature type="transmembrane region" description="Helical" evidence="6">
    <location>
        <begin position="163"/>
        <end position="184"/>
    </location>
</feature>
<evidence type="ECO:0000256" key="2">
    <source>
        <dbReference type="ARBA" id="ARBA00022692"/>
    </source>
</evidence>
<feature type="transmembrane region" description="Helical" evidence="6">
    <location>
        <begin position="267"/>
        <end position="286"/>
    </location>
</feature>
<feature type="domain" description="Major facilitator superfamily (MFS) profile" evidence="7">
    <location>
        <begin position="73"/>
        <end position="606"/>
    </location>
</feature>
<keyword evidence="9" id="KW-1185">Reference proteome</keyword>
<feature type="transmembrane region" description="Helical" evidence="6">
    <location>
        <begin position="338"/>
        <end position="362"/>
    </location>
</feature>
<dbReference type="Proteomes" id="UP000054821">
    <property type="component" value="Unassembled WGS sequence"/>
</dbReference>
<dbReference type="GO" id="GO:0005886">
    <property type="term" value="C:plasma membrane"/>
    <property type="evidence" value="ECO:0007669"/>
    <property type="project" value="TreeGrafter"/>
</dbReference>
<name>A0A2P4ZDJ6_9HYPO</name>
<dbReference type="InterPro" id="IPR011701">
    <property type="entry name" value="MFS"/>
</dbReference>
<organism evidence="8 9">
    <name type="scientific">Trichoderma gamsii</name>
    <dbReference type="NCBI Taxonomy" id="398673"/>
    <lineage>
        <taxon>Eukaryota</taxon>
        <taxon>Fungi</taxon>
        <taxon>Dikarya</taxon>
        <taxon>Ascomycota</taxon>
        <taxon>Pezizomycotina</taxon>
        <taxon>Sordariomycetes</taxon>
        <taxon>Hypocreomycetidae</taxon>
        <taxon>Hypocreales</taxon>
        <taxon>Hypocreaceae</taxon>
        <taxon>Trichoderma</taxon>
    </lineage>
</organism>
<evidence type="ECO:0000313" key="9">
    <source>
        <dbReference type="Proteomes" id="UP000054821"/>
    </source>
</evidence>
<dbReference type="FunFam" id="1.20.1720.10:FF:000012">
    <property type="entry name" value="MFS toxin efflux pump (AflT)"/>
    <property type="match status" value="1"/>
</dbReference>
<feature type="transmembrane region" description="Helical" evidence="6">
    <location>
        <begin position="374"/>
        <end position="394"/>
    </location>
</feature>
<dbReference type="InterPro" id="IPR020846">
    <property type="entry name" value="MFS_dom"/>
</dbReference>
<comment type="subcellular location">
    <subcellularLocation>
        <location evidence="1">Membrane</location>
        <topology evidence="1">Multi-pass membrane protein</topology>
    </subcellularLocation>
</comment>
<evidence type="ECO:0000256" key="5">
    <source>
        <dbReference type="SAM" id="MobiDB-lite"/>
    </source>
</evidence>
<feature type="transmembrane region" description="Helical" evidence="6">
    <location>
        <begin position="196"/>
        <end position="217"/>
    </location>
</feature>
<feature type="transmembrane region" description="Helical" evidence="6">
    <location>
        <begin position="452"/>
        <end position="470"/>
    </location>
</feature>
<evidence type="ECO:0000256" key="1">
    <source>
        <dbReference type="ARBA" id="ARBA00004141"/>
    </source>
</evidence>
<feature type="transmembrane region" description="Helical" evidence="6">
    <location>
        <begin position="68"/>
        <end position="90"/>
    </location>
</feature>
<feature type="transmembrane region" description="Helical" evidence="6">
    <location>
        <begin position="298"/>
        <end position="317"/>
    </location>
</feature>
<dbReference type="PANTHER" id="PTHR23501">
    <property type="entry name" value="MAJOR FACILITATOR SUPERFAMILY"/>
    <property type="match status" value="1"/>
</dbReference>
<dbReference type="Gene3D" id="1.20.1250.20">
    <property type="entry name" value="MFS general substrate transporter like domains"/>
    <property type="match status" value="1"/>
</dbReference>
<dbReference type="InterPro" id="IPR036259">
    <property type="entry name" value="MFS_trans_sf"/>
</dbReference>
<dbReference type="GeneID" id="29980858"/>
<feature type="transmembrane region" description="Helical" evidence="6">
    <location>
        <begin position="137"/>
        <end position="157"/>
    </location>
</feature>
<dbReference type="CDD" id="cd17502">
    <property type="entry name" value="MFS_Azr1_MDR_like"/>
    <property type="match status" value="1"/>
</dbReference>
<evidence type="ECO:0000256" key="6">
    <source>
        <dbReference type="SAM" id="Phobius"/>
    </source>
</evidence>
<dbReference type="Pfam" id="PF07690">
    <property type="entry name" value="MFS_1"/>
    <property type="match status" value="1"/>
</dbReference>
<protein>
    <submittedName>
        <fullName evidence="8">MFS transporter</fullName>
    </submittedName>
</protein>
<sequence length="606" mass="66120">MEQSKECEFLNLKKRPSAKQISISGINAGSPAASRQIANESKQTPNKDAEKKPDIAPKPPAVDFPGGVSLAIVFVGLFLAALCVGLDRTIVATAIPKITSDFNSLDDVGWYGSAYLLTNCCFQLFFGKLYAKFHINWVFLSALLIFEVGSVVCATAPTSVALIVGRAVAGIGGAGIVSGALVILSRCLPLHKRPKYTGAMGGSVGIAQITSPTLGGVFTDKVTWRWCFWINLPLGAVTFFTILFLVKIPSDPNRKSKGTLKGFLDRFDLIGTLILIPWVICLLLALQWGGSQYPWNSWRIILLLVLFAILFVIWLYIQFKEGIKATLPLHIIKQRSMMAGMMFMFCLFTAFFVINYYIPIWFQSVKGVSAYKSGIYFLTMSAGLSLAVIASGFLTTRIGYFVPNMIMSTILSSVGAGLIYTFDLHTRTGLWSVMSVGGFLTTFSSSNFCYRVSSLIITGIGIGIGAQQPLMVAQTVFKGPDIALSTSALIFTQTLAGTIFLSVAENIFQTQLVSQLRTLVPEIDPRDIINIGASNLRQVIEAKFPQDLTAILTAYNNAIRRVFLIPVIFACLNAIPDAIMEWVSPVKRGKAGAQTQKANEKPREKN</sequence>
<dbReference type="EMBL" id="JPDN02000039">
    <property type="protein sequence ID" value="PON22341.1"/>
    <property type="molecule type" value="Genomic_DNA"/>
</dbReference>
<keyword evidence="3 6" id="KW-1133">Transmembrane helix</keyword>
<dbReference type="PROSITE" id="PS50850">
    <property type="entry name" value="MFS"/>
    <property type="match status" value="1"/>
</dbReference>